<dbReference type="GO" id="GO:0030151">
    <property type="term" value="F:molybdenum ion binding"/>
    <property type="evidence" value="ECO:0007669"/>
    <property type="project" value="InterPro"/>
</dbReference>
<dbReference type="GO" id="GO:0020037">
    <property type="term" value="F:heme binding"/>
    <property type="evidence" value="ECO:0007669"/>
    <property type="project" value="TreeGrafter"/>
</dbReference>
<dbReference type="Gene3D" id="3.90.420.10">
    <property type="entry name" value="Oxidoreductase, molybdopterin-binding domain"/>
    <property type="match status" value="1"/>
</dbReference>
<dbReference type="GO" id="GO:0043546">
    <property type="term" value="F:molybdopterin cofactor binding"/>
    <property type="evidence" value="ECO:0007669"/>
    <property type="project" value="TreeGrafter"/>
</dbReference>
<feature type="transmembrane region" description="Helical" evidence="1">
    <location>
        <begin position="72"/>
        <end position="90"/>
    </location>
</feature>
<dbReference type="SUPFAM" id="SSF81296">
    <property type="entry name" value="E set domains"/>
    <property type="match status" value="1"/>
</dbReference>
<feature type="transmembrane region" description="Helical" evidence="1">
    <location>
        <begin position="12"/>
        <end position="35"/>
    </location>
</feature>
<evidence type="ECO:0000256" key="1">
    <source>
        <dbReference type="SAM" id="Phobius"/>
    </source>
</evidence>
<feature type="transmembrane region" description="Helical" evidence="1">
    <location>
        <begin position="121"/>
        <end position="141"/>
    </location>
</feature>
<reference evidence="4" key="1">
    <citation type="submission" date="2019-12" db="EMBL/GenBank/DDBJ databases">
        <title>Mycobacterium spongiae sp. nov.</title>
        <authorList>
            <person name="Stinear T."/>
        </authorList>
    </citation>
    <scope>NUCLEOTIDE SEQUENCE</scope>
    <source>
        <strain evidence="4">FSD4b-SM</strain>
    </source>
</reference>
<keyword evidence="5" id="KW-1185">Reference proteome</keyword>
<dbReference type="PANTHER" id="PTHR19372:SF7">
    <property type="entry name" value="SULFITE OXIDASE, MITOCHONDRIAL"/>
    <property type="match status" value="1"/>
</dbReference>
<dbReference type="InterPro" id="IPR005066">
    <property type="entry name" value="MoCF_OxRdtse_dimer"/>
</dbReference>
<dbReference type="Pfam" id="PF00174">
    <property type="entry name" value="Oxidored_molyb"/>
    <property type="match status" value="1"/>
</dbReference>
<organism evidence="4 5">
    <name type="scientific">Mycobacterium spongiae</name>
    <dbReference type="NCBI Taxonomy" id="886343"/>
    <lineage>
        <taxon>Bacteria</taxon>
        <taxon>Bacillati</taxon>
        <taxon>Actinomycetota</taxon>
        <taxon>Actinomycetes</taxon>
        <taxon>Mycobacteriales</taxon>
        <taxon>Mycobacteriaceae</taxon>
        <taxon>Mycobacterium</taxon>
    </lineage>
</organism>
<keyword evidence="1" id="KW-0812">Transmembrane</keyword>
<dbReference type="Gene3D" id="2.60.40.650">
    <property type="match status" value="1"/>
</dbReference>
<feature type="transmembrane region" description="Helical" evidence="1">
    <location>
        <begin position="97"/>
        <end position="115"/>
    </location>
</feature>
<sequence length="529" mass="55612">MPSHSRRLQNQAAAIGLLAVAAALGAGHFVAGLLLTPSSSPFVAVADTAIDLTPAAVKEFAIERFGTNDKRALLVGMAVVLAVAGAAIGLMSRRRRWPGLAAVGVLGAVGVAAVLSQSGPIVGLLAPATSVLVGMAVFWWLHQWASPQSPHSEGEAATASQGSPPVERRRFLLGSLATGVAAALAALGGVALFRRVDVEESRRGIGALVPTKPAPRIPPNAAFPELGTPTFITPSPDFYRVDINIAVPRVRADDAVLRITGMVDQVVEFTFDEIRRMPLVEKTITMACVSNPVGGPYVSTSNFLGVPLMDLLEKAGVQPGATQVVGHSVDGFTLGTPLQMIRDAGDDALLVIGMNREPLLPAHGFPMRTVVAGLYGYVSATKWVKELELATYDVQPYWVARGWDGKPPGLAPIKIASRIDAPESFQRVSAGRVTIAGTAWAPGRGISRVDVRIDDGGWEPAELSAEVNPNTWRMFRLTKQVPDGQHTVTCRAVDGAGVMQAEERLAALTPGPTPDGATGWHSIVFSVGS</sequence>
<evidence type="ECO:0000313" key="5">
    <source>
        <dbReference type="Proteomes" id="UP000682202"/>
    </source>
</evidence>
<keyword evidence="1" id="KW-1133">Transmembrane helix</keyword>
<dbReference type="PANTHER" id="PTHR19372">
    <property type="entry name" value="SULFITE REDUCTASE"/>
    <property type="match status" value="1"/>
</dbReference>
<evidence type="ECO:0000259" key="3">
    <source>
        <dbReference type="Pfam" id="PF03404"/>
    </source>
</evidence>
<dbReference type="InterPro" id="IPR014756">
    <property type="entry name" value="Ig_E-set"/>
</dbReference>
<evidence type="ECO:0000313" key="4">
    <source>
        <dbReference type="EMBL" id="QUR66816.1"/>
    </source>
</evidence>
<dbReference type="InterPro" id="IPR036374">
    <property type="entry name" value="OxRdtase_Mopterin-bd_sf"/>
</dbReference>
<proteinExistence type="predicted"/>
<dbReference type="EMBL" id="CP046600">
    <property type="protein sequence ID" value="QUR66816.1"/>
    <property type="molecule type" value="Genomic_DNA"/>
</dbReference>
<accession>A0A975JW78</accession>
<dbReference type="SUPFAM" id="SSF56524">
    <property type="entry name" value="Oxidoreductase molybdopterin-binding domain"/>
    <property type="match status" value="1"/>
</dbReference>
<dbReference type="RefSeq" id="WP_211698383.1">
    <property type="nucleotide sequence ID" value="NZ_CP046600.1"/>
</dbReference>
<keyword evidence="1" id="KW-0472">Membrane</keyword>
<dbReference type="InterPro" id="IPR000572">
    <property type="entry name" value="OxRdtase_Mopterin-bd_dom"/>
</dbReference>
<dbReference type="AlphaFoldDB" id="A0A975JW78"/>
<dbReference type="GO" id="GO:0006790">
    <property type="term" value="P:sulfur compound metabolic process"/>
    <property type="evidence" value="ECO:0007669"/>
    <property type="project" value="TreeGrafter"/>
</dbReference>
<feature type="domain" description="Oxidoreductase molybdopterin-binding" evidence="2">
    <location>
        <begin position="246"/>
        <end position="398"/>
    </location>
</feature>
<dbReference type="GO" id="GO:0008482">
    <property type="term" value="F:sulfite oxidase activity"/>
    <property type="evidence" value="ECO:0007669"/>
    <property type="project" value="TreeGrafter"/>
</dbReference>
<feature type="domain" description="Moybdenum cofactor oxidoreductase dimerisation" evidence="3">
    <location>
        <begin position="415"/>
        <end position="506"/>
    </location>
</feature>
<name>A0A975JW78_9MYCO</name>
<evidence type="ECO:0000259" key="2">
    <source>
        <dbReference type="Pfam" id="PF00174"/>
    </source>
</evidence>
<protein>
    <submittedName>
        <fullName evidence="4">Molybdopterin-dependent oxidoreductase</fullName>
    </submittedName>
</protein>
<feature type="transmembrane region" description="Helical" evidence="1">
    <location>
        <begin position="171"/>
        <end position="193"/>
    </location>
</feature>
<dbReference type="Proteomes" id="UP000682202">
    <property type="component" value="Chromosome"/>
</dbReference>
<dbReference type="Pfam" id="PF03404">
    <property type="entry name" value="Mo-co_dimer"/>
    <property type="match status" value="1"/>
</dbReference>
<dbReference type="KEGG" id="mspg:F6B93_06665"/>
<gene>
    <name evidence="4" type="ORF">F6B93_06665</name>
</gene>